<dbReference type="PANTHER" id="PTHR31900">
    <property type="entry name" value="F-BOX/RNI SUPERFAMILY PROTEIN-RELATED"/>
    <property type="match status" value="1"/>
</dbReference>
<evidence type="ECO:0000313" key="2">
    <source>
        <dbReference type="EMBL" id="KAI3938793.1"/>
    </source>
</evidence>
<accession>A0AAD4XR67</accession>
<dbReference type="InterPro" id="IPR032675">
    <property type="entry name" value="LRR_dom_sf"/>
</dbReference>
<proteinExistence type="predicted"/>
<dbReference type="EMBL" id="JAJJMB010005473">
    <property type="protein sequence ID" value="KAI3938793.1"/>
    <property type="molecule type" value="Genomic_DNA"/>
</dbReference>
<keyword evidence="3" id="KW-1185">Reference proteome</keyword>
<gene>
    <name evidence="2" type="ORF">MKW98_011945</name>
</gene>
<organism evidence="2 3">
    <name type="scientific">Papaver atlanticum</name>
    <dbReference type="NCBI Taxonomy" id="357466"/>
    <lineage>
        <taxon>Eukaryota</taxon>
        <taxon>Viridiplantae</taxon>
        <taxon>Streptophyta</taxon>
        <taxon>Embryophyta</taxon>
        <taxon>Tracheophyta</taxon>
        <taxon>Spermatophyta</taxon>
        <taxon>Magnoliopsida</taxon>
        <taxon>Ranunculales</taxon>
        <taxon>Papaveraceae</taxon>
        <taxon>Papaveroideae</taxon>
        <taxon>Papaver</taxon>
    </lineage>
</organism>
<protein>
    <recommendedName>
        <fullName evidence="1">FBD domain-containing protein</fullName>
    </recommendedName>
</protein>
<name>A0AAD4XR67_9MAGN</name>
<reference evidence="2" key="1">
    <citation type="submission" date="2022-04" db="EMBL/GenBank/DDBJ databases">
        <title>A functionally conserved STORR gene fusion in Papaver species that diverged 16.8 million years ago.</title>
        <authorList>
            <person name="Catania T."/>
        </authorList>
    </citation>
    <scope>NUCLEOTIDE SEQUENCE</scope>
    <source>
        <strain evidence="2">S-188037</strain>
    </source>
</reference>
<dbReference type="Pfam" id="PF08387">
    <property type="entry name" value="FBD"/>
    <property type="match status" value="1"/>
</dbReference>
<evidence type="ECO:0000313" key="3">
    <source>
        <dbReference type="Proteomes" id="UP001202328"/>
    </source>
</evidence>
<dbReference type="AlphaFoldDB" id="A0AAD4XR67"/>
<dbReference type="InterPro" id="IPR050232">
    <property type="entry name" value="FBL13/AtMIF1-like"/>
</dbReference>
<dbReference type="Proteomes" id="UP001202328">
    <property type="component" value="Unassembled WGS sequence"/>
</dbReference>
<dbReference type="SUPFAM" id="SSF52047">
    <property type="entry name" value="RNI-like"/>
    <property type="match status" value="1"/>
</dbReference>
<dbReference type="PANTHER" id="PTHR31900:SF30">
    <property type="entry name" value="SUPERFAMILY PROTEIN, PUTATIVE-RELATED"/>
    <property type="match status" value="1"/>
</dbReference>
<comment type="caution">
    <text evidence="2">The sequence shown here is derived from an EMBL/GenBank/DDBJ whole genome shotgun (WGS) entry which is preliminary data.</text>
</comment>
<feature type="domain" description="FBD" evidence="1">
    <location>
        <begin position="353"/>
        <end position="430"/>
    </location>
</feature>
<evidence type="ECO:0000259" key="1">
    <source>
        <dbReference type="SMART" id="SM00579"/>
    </source>
</evidence>
<dbReference type="Gene3D" id="3.80.10.10">
    <property type="entry name" value="Ribonuclease Inhibitor"/>
    <property type="match status" value="1"/>
</dbReference>
<dbReference type="SMART" id="SM00579">
    <property type="entry name" value="FBD"/>
    <property type="match status" value="1"/>
</dbReference>
<dbReference type="InterPro" id="IPR006566">
    <property type="entry name" value="FBD"/>
</dbReference>
<sequence>MKYVVKTCVLSKRWRYIWNSLPKLRFVFYKETDEEEEEPDEEDIDSDLVQMRFVNLLNKVLSLHDNSDIHTFYLDAYRNGEITLSDMYRWIATVVSHNVQELSIDKGIDKDFEIPACLCTCKSLTKLELRLENGLDLDRKVILPSAVSLPRLKSLRLNFGGFWFDDEKLTNKFFSSLPTLESLVIRHGGLNNMNLNMSFPNLTYFEFYHPVDQSNNVEVKLYVPSLTSFILKGYMPAIFSLEDLSSSLTLRFLRGLHYAHVLKLNSSFFEALGGSPDILKSQKLQFHYLKLLKLSVGLSRDSMRTIFYMLKISPHIESLYMRLGPEDSLDISVHPSCDEVKLNSENIGGLDLPDMAYHLKFVEIKYLKGSVNELKLLAVLLKHAMVLEKVVLCGLSTKEELKQKEKEMAKFYELLLTFPKPSTNVMISYSVSADT</sequence>